<dbReference type="EMBL" id="JAEQMY010000060">
    <property type="protein sequence ID" value="MBL0407041.1"/>
    <property type="molecule type" value="Genomic_DNA"/>
</dbReference>
<protein>
    <submittedName>
        <fullName evidence="1">Uncharacterized protein</fullName>
    </submittedName>
</protein>
<reference evidence="1" key="1">
    <citation type="submission" date="2021-01" db="EMBL/GenBank/DDBJ databases">
        <title>Microvirga sp.</title>
        <authorList>
            <person name="Kim M.K."/>
        </authorList>
    </citation>
    <scope>NUCLEOTIDE SEQUENCE</scope>
    <source>
        <strain evidence="1">5420S-16</strain>
    </source>
</reference>
<sequence length="240" mass="27679">MSTWRDEKNTRARARLESRLSTLFPACVLNHALNRPLIPATQRRAVESYWRHRPLMADRLARALAARSGEPEGWQWRLGQDKMPGLPVSFRVPPAPYREEAFTRGPGHCCVCGQPVYRLGWHRDLWGDGKPNKNAVWHAACVVAWQFWTAPSDHLKALKIRQKRRCPLSGRRLLKTAEVDHRMPLFRVRAEHRLTPWPSLLAFWGAPNLQVINKTAHLEKCAQETAHRAERRHALAVPEL</sequence>
<keyword evidence="2" id="KW-1185">Reference proteome</keyword>
<dbReference type="Proteomes" id="UP000605848">
    <property type="component" value="Unassembled WGS sequence"/>
</dbReference>
<evidence type="ECO:0000313" key="1">
    <source>
        <dbReference type="EMBL" id="MBL0407041.1"/>
    </source>
</evidence>
<dbReference type="RefSeq" id="WP_202063898.1">
    <property type="nucleotide sequence ID" value="NZ_JAEQMY010000060.1"/>
</dbReference>
<proteinExistence type="predicted"/>
<dbReference type="AlphaFoldDB" id="A0A937D1I2"/>
<organism evidence="1 2">
    <name type="scientific">Microvirga aerilata</name>
    <dbReference type="NCBI Taxonomy" id="670292"/>
    <lineage>
        <taxon>Bacteria</taxon>
        <taxon>Pseudomonadati</taxon>
        <taxon>Pseudomonadota</taxon>
        <taxon>Alphaproteobacteria</taxon>
        <taxon>Hyphomicrobiales</taxon>
        <taxon>Methylobacteriaceae</taxon>
        <taxon>Microvirga</taxon>
    </lineage>
</organism>
<evidence type="ECO:0000313" key="2">
    <source>
        <dbReference type="Proteomes" id="UP000605848"/>
    </source>
</evidence>
<comment type="caution">
    <text evidence="1">The sequence shown here is derived from an EMBL/GenBank/DDBJ whole genome shotgun (WGS) entry which is preliminary data.</text>
</comment>
<name>A0A937D1I2_9HYPH</name>
<gene>
    <name evidence="1" type="ORF">JKG68_24185</name>
</gene>
<accession>A0A937D1I2</accession>